<evidence type="ECO:0000313" key="2">
    <source>
        <dbReference type="EMBL" id="HIQ78277.1"/>
    </source>
</evidence>
<organism evidence="2 3">
    <name type="scientific">Candidatus Scatomorpha intestinavium</name>
    <dbReference type="NCBI Taxonomy" id="2840922"/>
    <lineage>
        <taxon>Bacteria</taxon>
        <taxon>Bacillati</taxon>
        <taxon>Bacillota</taxon>
        <taxon>Clostridia</taxon>
        <taxon>Eubacteriales</taxon>
        <taxon>Candidatus Scatomorpha</taxon>
    </lineage>
</organism>
<evidence type="ECO:0000313" key="3">
    <source>
        <dbReference type="Proteomes" id="UP000824262"/>
    </source>
</evidence>
<sequence length="219" mass="24467">MKKLALAPLLLALALLLTACGVGGAVASRLVQGNLDAIYFGEPGEDYFELVNATPEDIEETYQQGMEVEAQTFAYYYSVDYLPDDLLAEIADMYKQIYQSAKYEVGTASELSDGSYAVPVTVYPLNILELVNERGAEYTEAYNAQFTDGQIASMTEEEYMEYDAGWARTIVQCCLDCIPDMDYMEPESLVIQVAQDSDGYWRMNEDDFAAFDAAVIYYP</sequence>
<evidence type="ECO:0008006" key="4">
    <source>
        <dbReference type="Google" id="ProtNLM"/>
    </source>
</evidence>
<name>A0A9D1CRY7_9FIRM</name>
<proteinExistence type="predicted"/>
<dbReference type="PROSITE" id="PS51257">
    <property type="entry name" value="PROKAR_LIPOPROTEIN"/>
    <property type="match status" value="1"/>
</dbReference>
<feature type="signal peptide" evidence="1">
    <location>
        <begin position="1"/>
        <end position="19"/>
    </location>
</feature>
<dbReference type="EMBL" id="DVGA01000036">
    <property type="protein sequence ID" value="HIQ78277.1"/>
    <property type="molecule type" value="Genomic_DNA"/>
</dbReference>
<accession>A0A9D1CRY7</accession>
<keyword evidence="1" id="KW-0732">Signal</keyword>
<feature type="chain" id="PRO_5039345368" description="Lipoprotein" evidence="1">
    <location>
        <begin position="20"/>
        <end position="219"/>
    </location>
</feature>
<dbReference type="Proteomes" id="UP000824262">
    <property type="component" value="Unassembled WGS sequence"/>
</dbReference>
<dbReference type="AlphaFoldDB" id="A0A9D1CRY7"/>
<gene>
    <name evidence="2" type="ORF">IAB77_03345</name>
</gene>
<reference evidence="2" key="2">
    <citation type="journal article" date="2021" name="PeerJ">
        <title>Extensive microbial diversity within the chicken gut microbiome revealed by metagenomics and culture.</title>
        <authorList>
            <person name="Gilroy R."/>
            <person name="Ravi A."/>
            <person name="Getino M."/>
            <person name="Pursley I."/>
            <person name="Horton D.L."/>
            <person name="Alikhan N.F."/>
            <person name="Baker D."/>
            <person name="Gharbi K."/>
            <person name="Hall N."/>
            <person name="Watson M."/>
            <person name="Adriaenssens E.M."/>
            <person name="Foster-Nyarko E."/>
            <person name="Jarju S."/>
            <person name="Secka A."/>
            <person name="Antonio M."/>
            <person name="Oren A."/>
            <person name="Chaudhuri R.R."/>
            <person name="La Ragione R."/>
            <person name="Hildebrand F."/>
            <person name="Pallen M.J."/>
        </authorList>
    </citation>
    <scope>NUCLEOTIDE SEQUENCE</scope>
    <source>
        <strain evidence="2">ChiBcolR7-354</strain>
    </source>
</reference>
<comment type="caution">
    <text evidence="2">The sequence shown here is derived from an EMBL/GenBank/DDBJ whole genome shotgun (WGS) entry which is preliminary data.</text>
</comment>
<evidence type="ECO:0000256" key="1">
    <source>
        <dbReference type="SAM" id="SignalP"/>
    </source>
</evidence>
<reference evidence="2" key="1">
    <citation type="submission" date="2020-10" db="EMBL/GenBank/DDBJ databases">
        <authorList>
            <person name="Gilroy R."/>
        </authorList>
    </citation>
    <scope>NUCLEOTIDE SEQUENCE</scope>
    <source>
        <strain evidence="2">ChiBcolR7-354</strain>
    </source>
</reference>
<protein>
    <recommendedName>
        <fullName evidence="4">Lipoprotein</fullName>
    </recommendedName>
</protein>